<dbReference type="InterPro" id="IPR047657">
    <property type="entry name" value="PmbA"/>
</dbReference>
<dbReference type="GO" id="GO:0006508">
    <property type="term" value="P:proteolysis"/>
    <property type="evidence" value="ECO:0007669"/>
    <property type="project" value="InterPro"/>
</dbReference>
<accession>X0VZR5</accession>
<dbReference type="InterPro" id="IPR036059">
    <property type="entry name" value="TldD/PmbA_sf"/>
</dbReference>
<evidence type="ECO:0008006" key="4">
    <source>
        <dbReference type="Google" id="ProtNLM"/>
    </source>
</evidence>
<reference evidence="3" key="1">
    <citation type="journal article" date="2014" name="Front. Microbiol.">
        <title>High frequency of phylogenetically diverse reductive dehalogenase-homologous genes in deep subseafloor sedimentary metagenomes.</title>
        <authorList>
            <person name="Kawai M."/>
            <person name="Futagami T."/>
            <person name="Toyoda A."/>
            <person name="Takaki Y."/>
            <person name="Nishi S."/>
            <person name="Hori S."/>
            <person name="Arai W."/>
            <person name="Tsubouchi T."/>
            <person name="Morono Y."/>
            <person name="Uchiyama I."/>
            <person name="Ito T."/>
            <person name="Fujiyama A."/>
            <person name="Inagaki F."/>
            <person name="Takami H."/>
        </authorList>
    </citation>
    <scope>NUCLEOTIDE SEQUENCE</scope>
    <source>
        <strain evidence="3">Expedition CK06-06</strain>
    </source>
</reference>
<dbReference type="Pfam" id="PF19290">
    <property type="entry name" value="PmbA_TldD_2nd"/>
    <property type="match status" value="1"/>
</dbReference>
<comment type="caution">
    <text evidence="3">The sequence shown here is derived from an EMBL/GenBank/DDBJ whole genome shotgun (WGS) entry which is preliminary data.</text>
</comment>
<protein>
    <recommendedName>
        <fullName evidence="4">TldD/PmbA family protein</fullName>
    </recommendedName>
</protein>
<proteinExistence type="predicted"/>
<feature type="domain" description="Metalloprotease TldD/E N-terminal" evidence="1">
    <location>
        <begin position="30"/>
        <end position="93"/>
    </location>
</feature>
<evidence type="ECO:0000259" key="1">
    <source>
        <dbReference type="Pfam" id="PF01523"/>
    </source>
</evidence>
<name>X0VZR5_9ZZZZ</name>
<feature type="non-terminal residue" evidence="3">
    <location>
        <position position="196"/>
    </location>
</feature>
<sequence length="196" mass="21672">MKSRKDSSRFQTLAENLVAFGQKNGADEIEISVYEGSEFSVDIRLGKVENLVEAGSNGLSFRVIKDQKTAFAASSDLTEKTLHRLVKNAIERAELANPDEFAGLPELKEIESDESSMKLYDPDILSLESRKKIDLALETERIALQDDRITNSHGSSFESREVQTILANSKGFSQGYKETFFSLGVGLQGGDTDEKV</sequence>
<dbReference type="InterPro" id="IPR045570">
    <property type="entry name" value="Metalloprtase-TldD/E_cen_dom"/>
</dbReference>
<dbReference type="GO" id="GO:0005829">
    <property type="term" value="C:cytosol"/>
    <property type="evidence" value="ECO:0007669"/>
    <property type="project" value="TreeGrafter"/>
</dbReference>
<dbReference type="EMBL" id="BARS01033249">
    <property type="protein sequence ID" value="GAG23805.1"/>
    <property type="molecule type" value="Genomic_DNA"/>
</dbReference>
<gene>
    <name evidence="3" type="ORF">S01H1_51522</name>
</gene>
<dbReference type="PANTHER" id="PTHR43421">
    <property type="entry name" value="METALLOPROTEASE PMBA"/>
    <property type="match status" value="1"/>
</dbReference>
<dbReference type="InterPro" id="IPR035068">
    <property type="entry name" value="TldD/PmbA_N"/>
</dbReference>
<dbReference type="GO" id="GO:0008237">
    <property type="term" value="F:metallopeptidase activity"/>
    <property type="evidence" value="ECO:0007669"/>
    <property type="project" value="InterPro"/>
</dbReference>
<dbReference type="SUPFAM" id="SSF111283">
    <property type="entry name" value="Putative modulator of DNA gyrase, PmbA/TldD"/>
    <property type="match status" value="1"/>
</dbReference>
<dbReference type="InterPro" id="IPR002510">
    <property type="entry name" value="Metalloprtase-TldD/E_N"/>
</dbReference>
<dbReference type="Pfam" id="PF01523">
    <property type="entry name" value="PmbA_TldD_1st"/>
    <property type="match status" value="1"/>
</dbReference>
<dbReference type="Gene3D" id="3.30.2290.10">
    <property type="entry name" value="PmbA/TldD superfamily"/>
    <property type="match status" value="1"/>
</dbReference>
<evidence type="ECO:0000313" key="3">
    <source>
        <dbReference type="EMBL" id="GAG23805.1"/>
    </source>
</evidence>
<dbReference type="AlphaFoldDB" id="X0VZR5"/>
<dbReference type="PANTHER" id="PTHR43421:SF1">
    <property type="entry name" value="METALLOPROTEASE PMBA"/>
    <property type="match status" value="1"/>
</dbReference>
<feature type="domain" description="Metalloprotease TldD/E central" evidence="2">
    <location>
        <begin position="123"/>
        <end position="189"/>
    </location>
</feature>
<organism evidence="3">
    <name type="scientific">marine sediment metagenome</name>
    <dbReference type="NCBI Taxonomy" id="412755"/>
    <lineage>
        <taxon>unclassified sequences</taxon>
        <taxon>metagenomes</taxon>
        <taxon>ecological metagenomes</taxon>
    </lineage>
</organism>
<evidence type="ECO:0000259" key="2">
    <source>
        <dbReference type="Pfam" id="PF19290"/>
    </source>
</evidence>